<dbReference type="EMBL" id="SZPQ01000025">
    <property type="protein sequence ID" value="TKI04816.1"/>
    <property type="molecule type" value="Genomic_DNA"/>
</dbReference>
<evidence type="ECO:0000256" key="1">
    <source>
        <dbReference type="SAM" id="MobiDB-lite"/>
    </source>
</evidence>
<keyword evidence="3" id="KW-1185">Reference proteome</keyword>
<organism evidence="2 3">
    <name type="scientific">Martelella alba</name>
    <dbReference type="NCBI Taxonomy" id="2590451"/>
    <lineage>
        <taxon>Bacteria</taxon>
        <taxon>Pseudomonadati</taxon>
        <taxon>Pseudomonadota</taxon>
        <taxon>Alphaproteobacteria</taxon>
        <taxon>Hyphomicrobiales</taxon>
        <taxon>Aurantimonadaceae</taxon>
        <taxon>Martelella</taxon>
    </lineage>
</organism>
<accession>A0ABY2SIZ9</accession>
<evidence type="ECO:0008006" key="4">
    <source>
        <dbReference type="Google" id="ProtNLM"/>
    </source>
</evidence>
<name>A0ABY2SIZ9_9HYPH</name>
<comment type="caution">
    <text evidence="2">The sequence shown here is derived from an EMBL/GenBank/DDBJ whole genome shotgun (WGS) entry which is preliminary data.</text>
</comment>
<sequence>MDKWDEEFGPVVWWALDLEYGGWLGEPAWIGTPNDSDWPGYHTHWTPHPAFPDDPPPATSATEE</sequence>
<reference evidence="2 3" key="1">
    <citation type="submission" date="2019-04" db="EMBL/GenBank/DDBJ databases">
        <authorList>
            <person name="Li M."/>
            <person name="Gao C."/>
        </authorList>
    </citation>
    <scope>NUCLEOTIDE SEQUENCE [LARGE SCALE GENOMIC DNA]</scope>
    <source>
        <strain evidence="2 3">BGMRC 2031</strain>
    </source>
</reference>
<evidence type="ECO:0000313" key="3">
    <source>
        <dbReference type="Proteomes" id="UP000305202"/>
    </source>
</evidence>
<gene>
    <name evidence="2" type="ORF">FCN80_16945</name>
</gene>
<feature type="region of interest" description="Disordered" evidence="1">
    <location>
        <begin position="41"/>
        <end position="64"/>
    </location>
</feature>
<proteinExistence type="predicted"/>
<dbReference type="Proteomes" id="UP000305202">
    <property type="component" value="Unassembled WGS sequence"/>
</dbReference>
<protein>
    <recommendedName>
        <fullName evidence="4">DUF551 domain-containing protein</fullName>
    </recommendedName>
</protein>
<feature type="compositionally biased region" description="Pro residues" evidence="1">
    <location>
        <begin position="49"/>
        <end position="58"/>
    </location>
</feature>
<evidence type="ECO:0000313" key="2">
    <source>
        <dbReference type="EMBL" id="TKI04816.1"/>
    </source>
</evidence>